<dbReference type="OrthoDB" id="1703270at2759"/>
<dbReference type="PANTHER" id="PTHR10394">
    <property type="entry name" value="40S RIBOSOMAL PROTEIN S8"/>
    <property type="match status" value="1"/>
</dbReference>
<dbReference type="Pfam" id="PF01201">
    <property type="entry name" value="Ribosomal_S8e"/>
    <property type="match status" value="1"/>
</dbReference>
<dbReference type="InterPro" id="IPR022309">
    <property type="entry name" value="Ribosomal_Se8/biogenesis_NSA2"/>
</dbReference>
<keyword evidence="2 4" id="KW-0689">Ribosomal protein</keyword>
<dbReference type="GO" id="GO:0006412">
    <property type="term" value="P:translation"/>
    <property type="evidence" value="ECO:0007669"/>
    <property type="project" value="InterPro"/>
</dbReference>
<accession>H8Z917</accession>
<dbReference type="Gene3D" id="3.10.290.70">
    <property type="match status" value="1"/>
</dbReference>
<evidence type="ECO:0000313" key="6">
    <source>
        <dbReference type="EMBL" id="EHY66448.1"/>
    </source>
</evidence>
<dbReference type="HOGENOM" id="CLU_080597_1_0_1"/>
<evidence type="ECO:0000313" key="7">
    <source>
        <dbReference type="EMBL" id="KFG26842.1"/>
    </source>
</evidence>
<evidence type="ECO:0000256" key="2">
    <source>
        <dbReference type="ARBA" id="ARBA00022980"/>
    </source>
</evidence>
<comment type="similarity">
    <text evidence="1 4">Belongs to the eukaryotic ribosomal protein eS8 family.</text>
</comment>
<organism evidence="6">
    <name type="scientific">Nematocida ausubeli (strain ATCC PRA-371 / ERTm2)</name>
    <name type="common">Nematode killer fungus</name>
    <dbReference type="NCBI Taxonomy" id="1913371"/>
    <lineage>
        <taxon>Eukaryota</taxon>
        <taxon>Fungi</taxon>
        <taxon>Fungi incertae sedis</taxon>
        <taxon>Microsporidia</taxon>
        <taxon>Nematocida</taxon>
    </lineage>
</organism>
<evidence type="ECO:0000256" key="5">
    <source>
        <dbReference type="SAM" id="MobiDB-lite"/>
    </source>
</evidence>
<evidence type="ECO:0000313" key="8">
    <source>
        <dbReference type="Proteomes" id="UP000054524"/>
    </source>
</evidence>
<reference evidence="7" key="2">
    <citation type="submission" date="2012-10" db="EMBL/GenBank/DDBJ databases">
        <authorList>
            <consortium name="The Broad Institute Genome Sequencing Platform"/>
            <consortium name="The Broad Institute Genome Sequencing Center for Infectious Disease"/>
            <person name="Cuomo C."/>
            <person name="Troemel E."/>
            <person name="Walker B."/>
            <person name="Young S.K."/>
            <person name="Zeng Q."/>
            <person name="Gargeya S."/>
            <person name="Fitzgerald M."/>
            <person name="Haas B."/>
            <person name="Abouelleil A."/>
            <person name="Alvarado L."/>
            <person name="Arachchi H.M."/>
            <person name="Berlin A.M."/>
            <person name="Chapman S.B."/>
            <person name="Goldberg J."/>
            <person name="Griggs A."/>
            <person name="Gujja S."/>
            <person name="Hansen M."/>
            <person name="Howarth C."/>
            <person name="Imamovic A."/>
            <person name="Larimer J."/>
            <person name="McCowan C."/>
            <person name="Murphy C."/>
            <person name="Neiman D."/>
            <person name="Pearson M."/>
            <person name="Priest M."/>
            <person name="Roberts A."/>
            <person name="Saif S."/>
            <person name="Shea T."/>
            <person name="Sisk P."/>
            <person name="Sykes S."/>
            <person name="Wortman J."/>
            <person name="Nusbaum C."/>
            <person name="Birren B."/>
        </authorList>
    </citation>
    <scope>NUCLEOTIDE SEQUENCE</scope>
    <source>
        <strain evidence="7">ERTm6</strain>
    </source>
</reference>
<keyword evidence="8" id="KW-1185">Reference proteome</keyword>
<dbReference type="Proteomes" id="UP000054524">
    <property type="component" value="Unassembled WGS sequence"/>
</dbReference>
<name>H8Z917_NEMA1</name>
<reference evidence="6" key="1">
    <citation type="submission" date="2011-03" db="EMBL/GenBank/DDBJ databases">
        <title>The Genome Sequence of Nematocida sp1 strain ERTm2.</title>
        <authorList>
            <consortium name="The Broad Institute Genome Sequencing Platform"/>
            <consortium name="The Broad Institute Genome Sequencing Center for Infectious Disease"/>
            <person name="Cuomo C."/>
            <person name="Troemel E."/>
            <person name="Young S.K."/>
            <person name="Zeng Q."/>
            <person name="Gargeya S."/>
            <person name="Fitzgerald M."/>
            <person name="Haas B."/>
            <person name="Abouelleil A."/>
            <person name="Alvarado L."/>
            <person name="Arachchi H.M."/>
            <person name="Berlin A."/>
            <person name="Brown A."/>
            <person name="Chapman S.B."/>
            <person name="Chen Z."/>
            <person name="Dunbar C."/>
            <person name="Freedman E."/>
            <person name="Gearin G."/>
            <person name="Gellesch M."/>
            <person name="Goldberg J."/>
            <person name="Griggs A."/>
            <person name="Gujja S."/>
            <person name="Heilman E.R."/>
            <person name="Heiman D."/>
            <person name="Howarth C."/>
            <person name="Larson L."/>
            <person name="Lui A."/>
            <person name="MacDonald P.J.P."/>
            <person name="Mehta T."/>
            <person name="Montmayeur A."/>
            <person name="Murphy C."/>
            <person name="Neiman D."/>
            <person name="Pearson M."/>
            <person name="Priest M."/>
            <person name="Roberts A."/>
            <person name="Saif S."/>
            <person name="Shea T."/>
            <person name="Shenoy N."/>
            <person name="Sisk P."/>
            <person name="Stolte C."/>
            <person name="Sykes S."/>
            <person name="White J."/>
            <person name="Yandava C."/>
            <person name="Wortman J."/>
            <person name="Nusbaum C."/>
            <person name="Birren B."/>
        </authorList>
    </citation>
    <scope>NUCLEOTIDE SEQUENCE</scope>
    <source>
        <strain evidence="6">ERTm2</strain>
    </source>
</reference>
<dbReference type="EMBL" id="JH604633">
    <property type="protein sequence ID" value="EHY66448.1"/>
    <property type="molecule type" value="Genomic_DNA"/>
</dbReference>
<reference evidence="7 8" key="3">
    <citation type="journal article" date="2014" name="Genome Announc.">
        <title>Genome Sequence of the Microsporidian Species Nematocida sp1 Strain ERTm6 (ATCC PRA-372).</title>
        <authorList>
            <person name="Bakowski M.A."/>
            <person name="Priest M."/>
            <person name="Young S."/>
            <person name="Cuomo C.A."/>
            <person name="Troemel E.R."/>
        </authorList>
    </citation>
    <scope>NUCLEOTIDE SEQUENCE [LARGE SCALE GENOMIC DNA]</scope>
    <source>
        <strain evidence="7 8">ERTm6</strain>
    </source>
</reference>
<dbReference type="STRING" id="944018.H8Z917"/>
<gene>
    <name evidence="6" type="ORF">NERG_00088</name>
    <name evidence="7" type="ORF">NESG_00998</name>
</gene>
<evidence type="ECO:0000256" key="4">
    <source>
        <dbReference type="RuleBase" id="RU000669"/>
    </source>
</evidence>
<dbReference type="NCBIfam" id="TIGR00307">
    <property type="entry name" value="eS8"/>
    <property type="match status" value="1"/>
</dbReference>
<feature type="compositionally biased region" description="Basic residues" evidence="5">
    <location>
        <begin position="8"/>
        <end position="29"/>
    </location>
</feature>
<dbReference type="GO" id="GO:0003735">
    <property type="term" value="F:structural constituent of ribosome"/>
    <property type="evidence" value="ECO:0007669"/>
    <property type="project" value="InterPro"/>
</dbReference>
<evidence type="ECO:0000256" key="3">
    <source>
        <dbReference type="ARBA" id="ARBA00023274"/>
    </source>
</evidence>
<dbReference type="Proteomes" id="UP000005622">
    <property type="component" value="Unassembled WGS sequence"/>
</dbReference>
<keyword evidence="3 4" id="KW-0687">Ribonucleoprotein</keyword>
<accession>A0A086J3X4</accession>
<dbReference type="CDD" id="cd11382">
    <property type="entry name" value="Ribosomal_S8e"/>
    <property type="match status" value="1"/>
</dbReference>
<dbReference type="AlphaFoldDB" id="H8Z917"/>
<evidence type="ECO:0000256" key="1">
    <source>
        <dbReference type="ARBA" id="ARBA00005257"/>
    </source>
</evidence>
<proteinExistence type="inferred from homology"/>
<dbReference type="GO" id="GO:0005840">
    <property type="term" value="C:ribosome"/>
    <property type="evidence" value="ECO:0007669"/>
    <property type="project" value="UniProtKB-KW"/>
</dbReference>
<dbReference type="GO" id="GO:1990904">
    <property type="term" value="C:ribonucleoprotein complex"/>
    <property type="evidence" value="ECO:0007669"/>
    <property type="project" value="UniProtKB-KW"/>
</dbReference>
<feature type="region of interest" description="Disordered" evidence="5">
    <location>
        <begin position="1"/>
        <end position="35"/>
    </location>
</feature>
<sequence>MGLTRNGEHKRKNTGGKKSVRISRKKHAIARQPASTKVGATKVKQLRVRGGTYKMRALRLASGSFSLKTHNVTMKCAITQVVYHGSNNELVRTNTLTKGCVVKLDPTGYTPVIEKILEAEQDIQEIDPVFVQEFKQGNIYGVISSRPGQSGSADGHILQSEELSFYLSRMKSHKQKK</sequence>
<dbReference type="InterPro" id="IPR001047">
    <property type="entry name" value="Ribosomal_eS8"/>
</dbReference>
<dbReference type="EMBL" id="AKIJ01000002">
    <property type="protein sequence ID" value="KFG26842.1"/>
    <property type="molecule type" value="Genomic_DNA"/>
</dbReference>
<protein>
    <recommendedName>
        <fullName evidence="4">40S ribosomal protein S8</fullName>
    </recommendedName>
</protein>